<evidence type="ECO:0000256" key="2">
    <source>
        <dbReference type="ARBA" id="ARBA00004496"/>
    </source>
</evidence>
<keyword evidence="13" id="KW-1185">Reference proteome</keyword>
<reference evidence="12 13" key="1">
    <citation type="submission" date="2020-07" db="EMBL/GenBank/DDBJ databases">
        <title>Sequencing the genomes of 1000 actinobacteria strains.</title>
        <authorList>
            <person name="Klenk H.-P."/>
        </authorList>
    </citation>
    <scope>NUCLEOTIDE SEQUENCE [LARGE SCALE GENOMIC DNA]</scope>
    <source>
        <strain evidence="12 13">DSM 23141</strain>
    </source>
</reference>
<dbReference type="InterPro" id="IPR005944">
    <property type="entry name" value="Pro_iminopeptidase"/>
</dbReference>
<dbReference type="EMBL" id="JACBZY010000001">
    <property type="protein sequence ID" value="NYH00105.1"/>
    <property type="molecule type" value="Genomic_DNA"/>
</dbReference>
<sequence length="349" mass="38628">MHPPLEPFSTGFLDRPDGSSLYWETSGAPDGVPVFYLHGGPGGGLGLGGYRRRADPSRHLIVGLDQRGCGRSTPWAIDDLAALDLNTTSALIDDIEALRMHLGIDRWLVHGVSWGSTLALAYALDHPDRVLALVLVAVTSGSRREIDWITDGVERIFPERWDEFDWLGRRLAPDAGPRQVERYAAALRHPDAAVRELAAEGWDAWESTHISLDPYWQPGPYRAEVRDRRNFATLVTHFWSQDCFLPGDRAVLERIAELGDLPGVLIHGRRDISGPAETAWELARRWPGAQVQIVEHEGHGGPNSMERAAAAIDALTGVQRARQRPRHRSRLGADDEGGGSRRKPPPVTF</sequence>
<evidence type="ECO:0000256" key="9">
    <source>
        <dbReference type="PIRSR" id="PIRSR006431-1"/>
    </source>
</evidence>
<dbReference type="SUPFAM" id="SSF53474">
    <property type="entry name" value="alpha/beta-Hydrolases"/>
    <property type="match status" value="1"/>
</dbReference>
<evidence type="ECO:0000256" key="7">
    <source>
        <dbReference type="ARBA" id="ARBA00022801"/>
    </source>
</evidence>
<organism evidence="12 13">
    <name type="scientific">Schumannella luteola</name>
    <dbReference type="NCBI Taxonomy" id="472059"/>
    <lineage>
        <taxon>Bacteria</taxon>
        <taxon>Bacillati</taxon>
        <taxon>Actinomycetota</taxon>
        <taxon>Actinomycetes</taxon>
        <taxon>Micrococcales</taxon>
        <taxon>Microbacteriaceae</taxon>
        <taxon>Schumannella</taxon>
    </lineage>
</organism>
<dbReference type="GO" id="GO:0006508">
    <property type="term" value="P:proteolysis"/>
    <property type="evidence" value="ECO:0007669"/>
    <property type="project" value="UniProtKB-KW"/>
</dbReference>
<dbReference type="PRINTS" id="PR00793">
    <property type="entry name" value="PROAMNOPTASE"/>
</dbReference>
<comment type="subcellular location">
    <subcellularLocation>
        <location evidence="2 8">Cytoplasm</location>
    </subcellularLocation>
</comment>
<evidence type="ECO:0000256" key="8">
    <source>
        <dbReference type="PIRNR" id="PIRNR006431"/>
    </source>
</evidence>
<feature type="compositionally biased region" description="Basic residues" evidence="10">
    <location>
        <begin position="321"/>
        <end position="330"/>
    </location>
</feature>
<feature type="region of interest" description="Disordered" evidence="10">
    <location>
        <begin position="317"/>
        <end position="349"/>
    </location>
</feature>
<keyword evidence="4 8" id="KW-0031">Aminopeptidase</keyword>
<accession>A0A852YFN6</accession>
<dbReference type="InterPro" id="IPR000073">
    <property type="entry name" value="AB_hydrolase_1"/>
</dbReference>
<evidence type="ECO:0000256" key="5">
    <source>
        <dbReference type="ARBA" id="ARBA00022490"/>
    </source>
</evidence>
<protein>
    <recommendedName>
        <fullName evidence="8">Proline iminopeptidase</fullName>
        <shortName evidence="8">PIP</shortName>
        <ecNumber evidence="8">3.4.11.5</ecNumber>
    </recommendedName>
    <alternativeName>
        <fullName evidence="8">Prolyl aminopeptidase</fullName>
    </alternativeName>
</protein>
<keyword evidence="6 8" id="KW-0645">Protease</keyword>
<evidence type="ECO:0000256" key="6">
    <source>
        <dbReference type="ARBA" id="ARBA00022670"/>
    </source>
</evidence>
<dbReference type="Proteomes" id="UP000553888">
    <property type="component" value="Unassembled WGS sequence"/>
</dbReference>
<comment type="similarity">
    <text evidence="3 8">Belongs to the peptidase S33 family.</text>
</comment>
<keyword evidence="5 8" id="KW-0963">Cytoplasm</keyword>
<feature type="domain" description="AB hydrolase-1" evidence="11">
    <location>
        <begin position="33"/>
        <end position="299"/>
    </location>
</feature>
<evidence type="ECO:0000259" key="11">
    <source>
        <dbReference type="Pfam" id="PF00561"/>
    </source>
</evidence>
<dbReference type="GO" id="GO:0005737">
    <property type="term" value="C:cytoplasm"/>
    <property type="evidence" value="ECO:0007669"/>
    <property type="project" value="UniProtKB-SubCell"/>
</dbReference>
<comment type="caution">
    <text evidence="12">The sequence shown here is derived from an EMBL/GenBank/DDBJ whole genome shotgun (WGS) entry which is preliminary data.</text>
</comment>
<dbReference type="AlphaFoldDB" id="A0A852YFN6"/>
<dbReference type="InterPro" id="IPR002410">
    <property type="entry name" value="Peptidase_S33"/>
</dbReference>
<dbReference type="PANTHER" id="PTHR43722:SF1">
    <property type="entry name" value="PROLINE IMINOPEPTIDASE"/>
    <property type="match status" value="1"/>
</dbReference>
<evidence type="ECO:0000256" key="1">
    <source>
        <dbReference type="ARBA" id="ARBA00001585"/>
    </source>
</evidence>
<dbReference type="PIRSF" id="PIRSF006431">
    <property type="entry name" value="Pept_S33"/>
    <property type="match status" value="1"/>
</dbReference>
<dbReference type="InterPro" id="IPR029058">
    <property type="entry name" value="AB_hydrolase_fold"/>
</dbReference>
<feature type="compositionally biased region" description="Basic residues" evidence="10">
    <location>
        <begin position="340"/>
        <end position="349"/>
    </location>
</feature>
<evidence type="ECO:0000256" key="10">
    <source>
        <dbReference type="SAM" id="MobiDB-lite"/>
    </source>
</evidence>
<dbReference type="Gene3D" id="3.40.50.1820">
    <property type="entry name" value="alpha/beta hydrolase"/>
    <property type="match status" value="1"/>
</dbReference>
<comment type="catalytic activity">
    <reaction evidence="1 8">
        <text>Release of N-terminal proline from a peptide.</text>
        <dbReference type="EC" id="3.4.11.5"/>
    </reaction>
</comment>
<dbReference type="EC" id="3.4.11.5" evidence="8"/>
<proteinExistence type="inferred from homology"/>
<keyword evidence="7 8" id="KW-0378">Hydrolase</keyword>
<feature type="active site" description="Nucleophile" evidence="9">
    <location>
        <position position="113"/>
    </location>
</feature>
<dbReference type="Pfam" id="PF00561">
    <property type="entry name" value="Abhydrolase_1"/>
    <property type="match status" value="1"/>
</dbReference>
<dbReference type="GO" id="GO:0004177">
    <property type="term" value="F:aminopeptidase activity"/>
    <property type="evidence" value="ECO:0007669"/>
    <property type="project" value="UniProtKB-UniRule"/>
</dbReference>
<evidence type="ECO:0000313" key="12">
    <source>
        <dbReference type="EMBL" id="NYH00105.1"/>
    </source>
</evidence>
<evidence type="ECO:0000313" key="13">
    <source>
        <dbReference type="Proteomes" id="UP000553888"/>
    </source>
</evidence>
<feature type="active site" evidence="9">
    <location>
        <position position="271"/>
    </location>
</feature>
<dbReference type="RefSeq" id="WP_179568701.1">
    <property type="nucleotide sequence ID" value="NZ_JACBZY010000001.1"/>
</dbReference>
<feature type="active site" description="Proton donor" evidence="9">
    <location>
        <position position="299"/>
    </location>
</feature>
<evidence type="ECO:0000256" key="4">
    <source>
        <dbReference type="ARBA" id="ARBA00022438"/>
    </source>
</evidence>
<dbReference type="PANTHER" id="PTHR43722">
    <property type="entry name" value="PROLINE IMINOPEPTIDASE"/>
    <property type="match status" value="1"/>
</dbReference>
<name>A0A852YFN6_9MICO</name>
<evidence type="ECO:0000256" key="3">
    <source>
        <dbReference type="ARBA" id="ARBA00010088"/>
    </source>
</evidence>
<gene>
    <name evidence="12" type="ORF">BJ979_002730</name>
</gene>